<dbReference type="EMBL" id="JBCGDC010000066">
    <property type="protein sequence ID" value="MFB6395688.1"/>
    <property type="molecule type" value="Genomic_DNA"/>
</dbReference>
<evidence type="ECO:0000256" key="2">
    <source>
        <dbReference type="ARBA" id="ARBA00012588"/>
    </source>
</evidence>
<name>A0ABV5CY50_9ACTN</name>
<evidence type="ECO:0000313" key="6">
    <source>
        <dbReference type="EMBL" id="MFB6395688.1"/>
    </source>
</evidence>
<dbReference type="SUPFAM" id="SSF53756">
    <property type="entry name" value="UDP-Glycosyltransferase/glycogen phosphorylase"/>
    <property type="match status" value="1"/>
</dbReference>
<evidence type="ECO:0000313" key="7">
    <source>
        <dbReference type="Proteomes" id="UP001582793"/>
    </source>
</evidence>
<keyword evidence="3" id="KW-0328">Glycosyltransferase</keyword>
<dbReference type="Proteomes" id="UP001582793">
    <property type="component" value="Unassembled WGS sequence"/>
</dbReference>
<dbReference type="RefSeq" id="WP_375735400.1">
    <property type="nucleotide sequence ID" value="NZ_JBCGDC010000066.1"/>
</dbReference>
<sequence length="716" mass="78613">MKVAFEALGFDVRMMRGGLAPLVWQLAREFVDRGHRVSVVTPTHGRLDHLAARYDVTELDHHDEHPVPLVPDPAVWPDPPGDRTVTTRAHLLRHEGVDVYLLGNDQLDLLPERIYPAATSEGTDPAFFKPLVFQLAALRFLLRRFGDGGEAAGHGTDGEGTGGEPVLVQAYEPYYHYLLPAVLAADPRFRVVSTIASNMPIDLGVYRPQLARLLAMFGTRVDLDRYLDPPAPVAVPDDPESVRAAALATAWAGHLPHTRLSAGRGADHVSLFALIADHCDGIDFLTPGQRDFYSTFRDTPYEAAFRRTAVARVVRDNAAKQFVGGCGVPRPWLDRDPGTVDRTRVLGGLGLDPARPTFYHVARYSVHHKGQWELVRAVEAVLDTDPEVNFLLRMATAAGGDAPVGEPYFQRVADRFPDRVRLFWSMADEETFFGEAVAADYCLFPSKYELDTFLIAQGQAMACGAVPIATAQESTRHYRRAPGFDLPRSFTPDDPRLTAALTARVHEAARLWRTDPAGYHRLSADAAALARTFTYAGAADRRLDRFARLLAGDPLPAPVQHLTGYGWFDRIDGRRWQTHRAAIRAAAIGFADLETVRRCGPVDADTLRRLHAAAEHRGDLDRCLELAELLGDTARAGALRSRCRVLPHPDGNELRYGAVGAAGVDLVTPDGRPRPLEPDGPAFRIVLPVADTPGVPVFLLRLASGRSTWDVPPVAP</sequence>
<evidence type="ECO:0000259" key="5">
    <source>
        <dbReference type="Pfam" id="PF08323"/>
    </source>
</evidence>
<proteinExistence type="predicted"/>
<protein>
    <recommendedName>
        <fullName evidence="2">starch synthase</fullName>
        <ecNumber evidence="2">2.4.1.21</ecNumber>
    </recommendedName>
</protein>
<feature type="domain" description="Starch synthase catalytic" evidence="5">
    <location>
        <begin position="3"/>
        <end position="143"/>
    </location>
</feature>
<dbReference type="Gene3D" id="3.40.50.2000">
    <property type="entry name" value="Glycogen Phosphorylase B"/>
    <property type="match status" value="2"/>
</dbReference>
<comment type="caution">
    <text evidence="6">The sequence shown here is derived from an EMBL/GenBank/DDBJ whole genome shotgun (WGS) entry which is preliminary data.</text>
</comment>
<evidence type="ECO:0000256" key="1">
    <source>
        <dbReference type="ARBA" id="ARBA00001478"/>
    </source>
</evidence>
<dbReference type="InterPro" id="IPR013534">
    <property type="entry name" value="Starch_synth_cat_dom"/>
</dbReference>
<evidence type="ECO:0000256" key="3">
    <source>
        <dbReference type="ARBA" id="ARBA00022676"/>
    </source>
</evidence>
<comment type="catalytic activity">
    <reaction evidence="1">
        <text>[(1-&gt;4)-alpha-D-glucosyl](n) + ADP-alpha-D-glucose = [(1-&gt;4)-alpha-D-glucosyl](n+1) + ADP + H(+)</text>
        <dbReference type="Rhea" id="RHEA:18189"/>
        <dbReference type="Rhea" id="RHEA-COMP:9584"/>
        <dbReference type="Rhea" id="RHEA-COMP:9587"/>
        <dbReference type="ChEBI" id="CHEBI:15378"/>
        <dbReference type="ChEBI" id="CHEBI:15444"/>
        <dbReference type="ChEBI" id="CHEBI:57498"/>
        <dbReference type="ChEBI" id="CHEBI:456216"/>
        <dbReference type="EC" id="2.4.1.21"/>
    </reaction>
</comment>
<accession>A0ABV5CY50</accession>
<dbReference type="EC" id="2.4.1.21" evidence="2"/>
<reference evidence="6 7" key="1">
    <citation type="submission" date="2024-04" db="EMBL/GenBank/DDBJ databases">
        <title>Polymorphospora sp. isolated from Baiyangdian Lake in Xiong'an New Area.</title>
        <authorList>
            <person name="Zhang X."/>
            <person name="Liu J."/>
        </authorList>
    </citation>
    <scope>NUCLEOTIDE SEQUENCE [LARGE SCALE GENOMIC DNA]</scope>
    <source>
        <strain evidence="6 7">2-325</strain>
    </source>
</reference>
<keyword evidence="4" id="KW-0808">Transferase</keyword>
<organism evidence="6 7">
    <name type="scientific">Polymorphospora lycopeni</name>
    <dbReference type="NCBI Taxonomy" id="3140240"/>
    <lineage>
        <taxon>Bacteria</taxon>
        <taxon>Bacillati</taxon>
        <taxon>Actinomycetota</taxon>
        <taxon>Actinomycetes</taxon>
        <taxon>Micromonosporales</taxon>
        <taxon>Micromonosporaceae</taxon>
        <taxon>Polymorphospora</taxon>
    </lineage>
</organism>
<dbReference type="Pfam" id="PF08323">
    <property type="entry name" value="Glyco_transf_5"/>
    <property type="match status" value="1"/>
</dbReference>
<keyword evidence="7" id="KW-1185">Reference proteome</keyword>
<evidence type="ECO:0000256" key="4">
    <source>
        <dbReference type="ARBA" id="ARBA00022679"/>
    </source>
</evidence>
<gene>
    <name evidence="6" type="ORF">AAFH96_21620</name>
</gene>